<dbReference type="InterPro" id="IPR050267">
    <property type="entry name" value="Anti-sigma-factor_SerPK"/>
</dbReference>
<organism evidence="3 4">
    <name type="scientific">Roseivirga seohaensis subsp. aquiponti</name>
    <dbReference type="NCBI Taxonomy" id="1566026"/>
    <lineage>
        <taxon>Bacteria</taxon>
        <taxon>Pseudomonadati</taxon>
        <taxon>Bacteroidota</taxon>
        <taxon>Cytophagia</taxon>
        <taxon>Cytophagales</taxon>
        <taxon>Roseivirgaceae</taxon>
        <taxon>Roseivirga</taxon>
    </lineage>
</organism>
<evidence type="ECO:0000313" key="3">
    <source>
        <dbReference type="EMBL" id="KOF03969.1"/>
    </source>
</evidence>
<dbReference type="CDD" id="cd16936">
    <property type="entry name" value="HATPase_RsbW-like"/>
    <property type="match status" value="1"/>
</dbReference>
<evidence type="ECO:0000256" key="1">
    <source>
        <dbReference type="ARBA" id="ARBA00022527"/>
    </source>
</evidence>
<dbReference type="AlphaFoldDB" id="A0A0L8ANQ1"/>
<keyword evidence="1" id="KW-0723">Serine/threonine-protein kinase</keyword>
<name>A0A0L8ANQ1_9BACT</name>
<feature type="domain" description="Histidine kinase/HSP90-like ATPase" evidence="2">
    <location>
        <begin position="10"/>
        <end position="132"/>
    </location>
</feature>
<dbReference type="Pfam" id="PF13581">
    <property type="entry name" value="HATPase_c_2"/>
    <property type="match status" value="1"/>
</dbReference>
<dbReference type="RefSeq" id="WP_071387068.1">
    <property type="nucleotide sequence ID" value="NZ_JSVA01000004.1"/>
</dbReference>
<sequence length="139" mass="15960">MAYSFNIPYSKNKLRLMRKFVTKVLHEHSVPDIETNMMVLAVDEVCANIIIHGQCSDLEDYVKISISFNKEGVWFDIIDKGAAFDIIKYNEPILGDLIRTKQKGGVGIMLVKKIMDKIEFDSSPNQNTLRLFKNVTFEK</sequence>
<evidence type="ECO:0000259" key="2">
    <source>
        <dbReference type="Pfam" id="PF13581"/>
    </source>
</evidence>
<dbReference type="SUPFAM" id="SSF55874">
    <property type="entry name" value="ATPase domain of HSP90 chaperone/DNA topoisomerase II/histidine kinase"/>
    <property type="match status" value="1"/>
</dbReference>
<comment type="caution">
    <text evidence="3">The sequence shown here is derived from an EMBL/GenBank/DDBJ whole genome shotgun (WGS) entry which is preliminary data.</text>
</comment>
<keyword evidence="4" id="KW-1185">Reference proteome</keyword>
<reference evidence="4" key="1">
    <citation type="submission" date="2014-11" db="EMBL/GenBank/DDBJ databases">
        <title>Genome sequencing of Roseivirga sp. D-25.</title>
        <authorList>
            <person name="Selvaratnam C."/>
            <person name="Thevarajoo S."/>
            <person name="Goh K.M."/>
            <person name="Eee R."/>
            <person name="Chan K.-G."/>
            <person name="Chong C.S."/>
        </authorList>
    </citation>
    <scope>NUCLEOTIDE SEQUENCE [LARGE SCALE GENOMIC DNA]</scope>
    <source>
        <strain evidence="4">D-25</strain>
    </source>
</reference>
<dbReference type="Proteomes" id="UP000036908">
    <property type="component" value="Unassembled WGS sequence"/>
</dbReference>
<accession>A0A0L8ANQ1</accession>
<dbReference type="InterPro" id="IPR036890">
    <property type="entry name" value="HATPase_C_sf"/>
</dbReference>
<keyword evidence="1" id="KW-0418">Kinase</keyword>
<dbReference type="PANTHER" id="PTHR35526">
    <property type="entry name" value="ANTI-SIGMA-F FACTOR RSBW-RELATED"/>
    <property type="match status" value="1"/>
</dbReference>
<dbReference type="InterPro" id="IPR003594">
    <property type="entry name" value="HATPase_dom"/>
</dbReference>
<proteinExistence type="predicted"/>
<dbReference type="Gene3D" id="3.30.565.10">
    <property type="entry name" value="Histidine kinase-like ATPase, C-terminal domain"/>
    <property type="match status" value="1"/>
</dbReference>
<dbReference type="PATRIC" id="fig|1566026.4.peg.2347"/>
<dbReference type="GO" id="GO:0004674">
    <property type="term" value="F:protein serine/threonine kinase activity"/>
    <property type="evidence" value="ECO:0007669"/>
    <property type="project" value="UniProtKB-KW"/>
</dbReference>
<keyword evidence="1" id="KW-0808">Transferase</keyword>
<gene>
    <name evidence="3" type="ORF">OB69_02890</name>
</gene>
<evidence type="ECO:0000313" key="4">
    <source>
        <dbReference type="Proteomes" id="UP000036908"/>
    </source>
</evidence>
<dbReference type="OrthoDB" id="9792240at2"/>
<protein>
    <recommendedName>
        <fullName evidence="2">Histidine kinase/HSP90-like ATPase domain-containing protein</fullName>
    </recommendedName>
</protein>
<dbReference type="EMBL" id="JSVA01000004">
    <property type="protein sequence ID" value="KOF03969.1"/>
    <property type="molecule type" value="Genomic_DNA"/>
</dbReference>
<dbReference type="PANTHER" id="PTHR35526:SF3">
    <property type="entry name" value="ANTI-SIGMA-F FACTOR RSBW"/>
    <property type="match status" value="1"/>
</dbReference>